<organism evidence="1">
    <name type="scientific">marine sediment metagenome</name>
    <dbReference type="NCBI Taxonomy" id="412755"/>
    <lineage>
        <taxon>unclassified sequences</taxon>
        <taxon>metagenomes</taxon>
        <taxon>ecological metagenomes</taxon>
    </lineage>
</organism>
<comment type="caution">
    <text evidence="1">The sequence shown here is derived from an EMBL/GenBank/DDBJ whole genome shotgun (WGS) entry which is preliminary data.</text>
</comment>
<name>X0VTH2_9ZZZZ</name>
<gene>
    <name evidence="1" type="ORF">S01H1_54227</name>
</gene>
<reference evidence="1" key="1">
    <citation type="journal article" date="2014" name="Front. Microbiol.">
        <title>High frequency of phylogenetically diverse reductive dehalogenase-homologous genes in deep subseafloor sedimentary metagenomes.</title>
        <authorList>
            <person name="Kawai M."/>
            <person name="Futagami T."/>
            <person name="Toyoda A."/>
            <person name="Takaki Y."/>
            <person name="Nishi S."/>
            <person name="Hori S."/>
            <person name="Arai W."/>
            <person name="Tsubouchi T."/>
            <person name="Morono Y."/>
            <person name="Uchiyama I."/>
            <person name="Ito T."/>
            <person name="Fujiyama A."/>
            <person name="Inagaki F."/>
            <person name="Takami H."/>
        </authorList>
    </citation>
    <scope>NUCLEOTIDE SEQUENCE</scope>
    <source>
        <strain evidence="1">Expedition CK06-06</strain>
    </source>
</reference>
<proteinExistence type="predicted"/>
<accession>X0VTH2</accession>
<evidence type="ECO:0000313" key="1">
    <source>
        <dbReference type="EMBL" id="GAG15758.1"/>
    </source>
</evidence>
<protein>
    <submittedName>
        <fullName evidence="1">Uncharacterized protein</fullName>
    </submittedName>
</protein>
<dbReference type="AlphaFoldDB" id="X0VTH2"/>
<sequence length="57" mass="6748">SIIWGSYHIASAVNKSLGRESLRIPINDIYISFEDIDFWDIWYFNVIRKIKGRSIDD</sequence>
<feature type="non-terminal residue" evidence="1">
    <location>
        <position position="1"/>
    </location>
</feature>
<dbReference type="EMBL" id="BARS01035170">
    <property type="protein sequence ID" value="GAG15758.1"/>
    <property type="molecule type" value="Genomic_DNA"/>
</dbReference>